<dbReference type="InterPro" id="IPR027408">
    <property type="entry name" value="PNPase/RNase_PH_dom_sf"/>
</dbReference>
<dbReference type="PANTHER" id="PTHR11953:SF1">
    <property type="entry name" value="EXOSOME COMPLEX COMPONENT RRP46"/>
    <property type="match status" value="1"/>
</dbReference>
<dbReference type="InterPro" id="IPR050080">
    <property type="entry name" value="RNase_PH"/>
</dbReference>
<comment type="subcellular location">
    <subcellularLocation>
        <location evidence="1">Nucleus</location>
    </subcellularLocation>
</comment>
<keyword evidence="5" id="KW-0539">Nucleus</keyword>
<dbReference type="GO" id="GO:0071028">
    <property type="term" value="P:nuclear mRNA surveillance"/>
    <property type="evidence" value="ECO:0007669"/>
    <property type="project" value="TreeGrafter"/>
</dbReference>
<dbReference type="PANTHER" id="PTHR11953">
    <property type="entry name" value="EXOSOME COMPLEX COMPONENT"/>
    <property type="match status" value="1"/>
</dbReference>
<dbReference type="Proteomes" id="UP001157974">
    <property type="component" value="Unassembled WGS sequence"/>
</dbReference>
<accession>A0AAV8UT46</accession>
<comment type="similarity">
    <text evidence="2">Belongs to the RNase PH family.</text>
</comment>
<keyword evidence="8" id="KW-1185">Reference proteome</keyword>
<dbReference type="CDD" id="cd11372">
    <property type="entry name" value="RNase_PH_RRP46"/>
    <property type="match status" value="1"/>
</dbReference>
<dbReference type="GO" id="GO:0016075">
    <property type="term" value="P:rRNA catabolic process"/>
    <property type="evidence" value="ECO:0007669"/>
    <property type="project" value="TreeGrafter"/>
</dbReference>
<dbReference type="GO" id="GO:0034475">
    <property type="term" value="P:U4 snRNA 3'-end processing"/>
    <property type="evidence" value="ECO:0007669"/>
    <property type="project" value="TreeGrafter"/>
</dbReference>
<dbReference type="GO" id="GO:0005730">
    <property type="term" value="C:nucleolus"/>
    <property type="evidence" value="ECO:0007669"/>
    <property type="project" value="TreeGrafter"/>
</dbReference>
<dbReference type="Gene3D" id="3.30.230.70">
    <property type="entry name" value="GHMP Kinase, N-terminal domain"/>
    <property type="match status" value="1"/>
</dbReference>
<name>A0AAV8UT46_9RHOD</name>
<keyword evidence="3" id="KW-0698">rRNA processing</keyword>
<evidence type="ECO:0000256" key="2">
    <source>
        <dbReference type="ARBA" id="ARBA00006678"/>
    </source>
</evidence>
<dbReference type="AlphaFoldDB" id="A0AAV8UT46"/>
<comment type="caution">
    <text evidence="7">The sequence shown here is derived from an EMBL/GenBank/DDBJ whole genome shotgun (WGS) entry which is preliminary data.</text>
</comment>
<evidence type="ECO:0000256" key="1">
    <source>
        <dbReference type="ARBA" id="ARBA00004123"/>
    </source>
</evidence>
<organism evidence="7 8">
    <name type="scientific">Rhodosorus marinus</name>
    <dbReference type="NCBI Taxonomy" id="101924"/>
    <lineage>
        <taxon>Eukaryota</taxon>
        <taxon>Rhodophyta</taxon>
        <taxon>Stylonematophyceae</taxon>
        <taxon>Stylonematales</taxon>
        <taxon>Stylonemataceae</taxon>
        <taxon>Rhodosorus</taxon>
    </lineage>
</organism>
<evidence type="ECO:0000313" key="7">
    <source>
        <dbReference type="EMBL" id="KAJ8904457.1"/>
    </source>
</evidence>
<feature type="domain" description="Exoribonuclease phosphorolytic" evidence="6">
    <location>
        <begin position="75"/>
        <end position="195"/>
    </location>
</feature>
<dbReference type="GO" id="GO:0071051">
    <property type="term" value="P:poly(A)-dependent snoRNA 3'-end processing"/>
    <property type="evidence" value="ECO:0007669"/>
    <property type="project" value="TreeGrafter"/>
</dbReference>
<gene>
    <name evidence="7" type="ORF">NDN08_000974</name>
</gene>
<sequence>MKLDYLVFAWAATVLVEKANPRAQRSHSDASFTNLSDVDLTSMKDSVDLGDGADGLREYEQKRAAGRRDGREASELRALKVEQDFLEQCDGSSRLACGGTVVMAAVYGPIECPLKAQLSDRAIVRVDVKGASSTVSRSSKWLEKYFRESFEPVIATGMFPRSAIVIALQVMQDDGSVLATGINAGMMALVDAVVPLRSIVCASSVAMNSNHTLVLDPTQAEQGEAVVHATFAFESGGGLVSCKTWGFFEDERSFSNAASIAEQAAGKVQAFLQIASNRKVNESHSI</sequence>
<proteinExistence type="inferred from homology"/>
<evidence type="ECO:0000256" key="4">
    <source>
        <dbReference type="ARBA" id="ARBA00022835"/>
    </source>
</evidence>
<keyword evidence="4" id="KW-0271">Exosome</keyword>
<dbReference type="EMBL" id="JAMWBK010000006">
    <property type="protein sequence ID" value="KAJ8904457.1"/>
    <property type="molecule type" value="Genomic_DNA"/>
</dbReference>
<dbReference type="GO" id="GO:0000177">
    <property type="term" value="C:cytoplasmic exosome (RNase complex)"/>
    <property type="evidence" value="ECO:0007669"/>
    <property type="project" value="TreeGrafter"/>
</dbReference>
<dbReference type="SUPFAM" id="SSF54211">
    <property type="entry name" value="Ribosomal protein S5 domain 2-like"/>
    <property type="match status" value="1"/>
</dbReference>
<protein>
    <recommendedName>
        <fullName evidence="6">Exoribonuclease phosphorolytic domain-containing protein</fullName>
    </recommendedName>
</protein>
<evidence type="ECO:0000313" key="8">
    <source>
        <dbReference type="Proteomes" id="UP001157974"/>
    </source>
</evidence>
<dbReference type="GO" id="GO:0000176">
    <property type="term" value="C:nuclear exosome (RNase complex)"/>
    <property type="evidence" value="ECO:0007669"/>
    <property type="project" value="TreeGrafter"/>
</dbReference>
<reference evidence="7 8" key="1">
    <citation type="journal article" date="2023" name="Nat. Commun.">
        <title>Origin of minicircular mitochondrial genomes in red algae.</title>
        <authorList>
            <person name="Lee Y."/>
            <person name="Cho C.H."/>
            <person name="Lee Y.M."/>
            <person name="Park S.I."/>
            <person name="Yang J.H."/>
            <person name="West J.A."/>
            <person name="Bhattacharya D."/>
            <person name="Yoon H.S."/>
        </authorList>
    </citation>
    <scope>NUCLEOTIDE SEQUENCE [LARGE SCALE GENOMIC DNA]</scope>
    <source>
        <strain evidence="7 8">CCMP1338</strain>
        <tissue evidence="7">Whole cell</tissue>
    </source>
</reference>
<dbReference type="InterPro" id="IPR001247">
    <property type="entry name" value="ExoRNase_PH_dom1"/>
</dbReference>
<dbReference type="Pfam" id="PF01138">
    <property type="entry name" value="RNase_PH"/>
    <property type="match status" value="1"/>
</dbReference>
<evidence type="ECO:0000259" key="6">
    <source>
        <dbReference type="Pfam" id="PF01138"/>
    </source>
</evidence>
<evidence type="ECO:0000256" key="3">
    <source>
        <dbReference type="ARBA" id="ARBA00022552"/>
    </source>
</evidence>
<dbReference type="GO" id="GO:0003723">
    <property type="term" value="F:RNA binding"/>
    <property type="evidence" value="ECO:0007669"/>
    <property type="project" value="TreeGrafter"/>
</dbReference>
<dbReference type="InterPro" id="IPR036345">
    <property type="entry name" value="ExoRNase_PH_dom2_sf"/>
</dbReference>
<evidence type="ECO:0000256" key="5">
    <source>
        <dbReference type="ARBA" id="ARBA00023242"/>
    </source>
</evidence>
<dbReference type="SUPFAM" id="SSF55666">
    <property type="entry name" value="Ribonuclease PH domain 2-like"/>
    <property type="match status" value="1"/>
</dbReference>
<dbReference type="InterPro" id="IPR020568">
    <property type="entry name" value="Ribosomal_Su5_D2-typ_SF"/>
</dbReference>
<dbReference type="GO" id="GO:0006364">
    <property type="term" value="P:rRNA processing"/>
    <property type="evidence" value="ECO:0007669"/>
    <property type="project" value="UniProtKB-KW"/>
</dbReference>